<feature type="domain" description="Transcription factor CBF/NF-Y/archaeal histone" evidence="3">
    <location>
        <begin position="19"/>
        <end position="82"/>
    </location>
</feature>
<dbReference type="GO" id="GO:0006261">
    <property type="term" value="P:DNA-templated DNA replication"/>
    <property type="evidence" value="ECO:0007669"/>
    <property type="project" value="TreeGrafter"/>
</dbReference>
<sequence length="141" mass="15623">MPYGIEPIPPADEINGSTALPLTRVKRIIKLDEEIGTCSSSAAFLVTVAAEMFIQYLAKQGYKGAQKDRRKNLQYKDLANAVAALDTLEFLSDTIPRTVPYKKIATERTKKASGELGAGQMTINGGRAEWAWECQWEEEVK</sequence>
<dbReference type="InterPro" id="IPR003958">
    <property type="entry name" value="CBFA_NFYB_domain"/>
</dbReference>
<evidence type="ECO:0000313" key="5">
    <source>
        <dbReference type="Proteomes" id="UP000267821"/>
    </source>
</evidence>
<proteinExistence type="predicted"/>
<evidence type="ECO:0000259" key="3">
    <source>
        <dbReference type="Pfam" id="PF00808"/>
    </source>
</evidence>
<reference evidence="4 5" key="1">
    <citation type="journal article" date="2018" name="Nat. Ecol. Evol.">
        <title>Pezizomycetes genomes reveal the molecular basis of ectomycorrhizal truffle lifestyle.</title>
        <authorList>
            <person name="Murat C."/>
            <person name="Payen T."/>
            <person name="Noel B."/>
            <person name="Kuo A."/>
            <person name="Morin E."/>
            <person name="Chen J."/>
            <person name="Kohler A."/>
            <person name="Krizsan K."/>
            <person name="Balestrini R."/>
            <person name="Da Silva C."/>
            <person name="Montanini B."/>
            <person name="Hainaut M."/>
            <person name="Levati E."/>
            <person name="Barry K.W."/>
            <person name="Belfiori B."/>
            <person name="Cichocki N."/>
            <person name="Clum A."/>
            <person name="Dockter R.B."/>
            <person name="Fauchery L."/>
            <person name="Guy J."/>
            <person name="Iotti M."/>
            <person name="Le Tacon F."/>
            <person name="Lindquist E.A."/>
            <person name="Lipzen A."/>
            <person name="Malagnac F."/>
            <person name="Mello A."/>
            <person name="Molinier V."/>
            <person name="Miyauchi S."/>
            <person name="Poulain J."/>
            <person name="Riccioni C."/>
            <person name="Rubini A."/>
            <person name="Sitrit Y."/>
            <person name="Splivallo R."/>
            <person name="Traeger S."/>
            <person name="Wang M."/>
            <person name="Zifcakova L."/>
            <person name="Wipf D."/>
            <person name="Zambonelli A."/>
            <person name="Paolocci F."/>
            <person name="Nowrousian M."/>
            <person name="Ottonello S."/>
            <person name="Baldrian P."/>
            <person name="Spatafora J.W."/>
            <person name="Henrissat B."/>
            <person name="Nagy L.G."/>
            <person name="Aury J.M."/>
            <person name="Wincker P."/>
            <person name="Grigoriev I.V."/>
            <person name="Bonfante P."/>
            <person name="Martin F.M."/>
        </authorList>
    </citation>
    <scope>NUCLEOTIDE SEQUENCE [LARGE SCALE GENOMIC DNA]</scope>
    <source>
        <strain evidence="4 5">ATCC MYA-4762</strain>
    </source>
</reference>
<evidence type="ECO:0000256" key="2">
    <source>
        <dbReference type="ARBA" id="ARBA00023242"/>
    </source>
</evidence>
<dbReference type="PANTHER" id="PTHR10252">
    <property type="entry name" value="HISTONE-LIKE TRANSCRIPTION FACTOR CCAAT-RELATED"/>
    <property type="match status" value="1"/>
</dbReference>
<dbReference type="STRING" id="1051890.A0A3N4LNF5"/>
<comment type="subcellular location">
    <subcellularLocation>
        <location evidence="1">Nucleus</location>
    </subcellularLocation>
</comment>
<dbReference type="OrthoDB" id="636685at2759"/>
<evidence type="ECO:0000256" key="1">
    <source>
        <dbReference type="ARBA" id="ARBA00004123"/>
    </source>
</evidence>
<evidence type="ECO:0000313" key="4">
    <source>
        <dbReference type="EMBL" id="RPB19505.1"/>
    </source>
</evidence>
<organism evidence="4 5">
    <name type="scientific">Terfezia boudieri ATCC MYA-4762</name>
    <dbReference type="NCBI Taxonomy" id="1051890"/>
    <lineage>
        <taxon>Eukaryota</taxon>
        <taxon>Fungi</taxon>
        <taxon>Dikarya</taxon>
        <taxon>Ascomycota</taxon>
        <taxon>Pezizomycotina</taxon>
        <taxon>Pezizomycetes</taxon>
        <taxon>Pezizales</taxon>
        <taxon>Pezizaceae</taxon>
        <taxon>Terfezia</taxon>
    </lineage>
</organism>
<dbReference type="Proteomes" id="UP000267821">
    <property type="component" value="Unassembled WGS sequence"/>
</dbReference>
<keyword evidence="2" id="KW-0539">Nucleus</keyword>
<dbReference type="Pfam" id="PF00808">
    <property type="entry name" value="CBFD_NFYB_HMF"/>
    <property type="match status" value="1"/>
</dbReference>
<gene>
    <name evidence="4" type="ORF">L211DRAFT_629570</name>
</gene>
<protein>
    <submittedName>
        <fullName evidence="4">Histone-fold-containing protein</fullName>
    </submittedName>
</protein>
<dbReference type="PANTHER" id="PTHR10252:SF54">
    <property type="entry name" value="CHROMATIN ACCESSIBILITY COMPLEX PROTEIN 1"/>
    <property type="match status" value="1"/>
</dbReference>
<dbReference type="InParanoid" id="A0A3N4LNF5"/>
<dbReference type="EMBL" id="ML121588">
    <property type="protein sequence ID" value="RPB19505.1"/>
    <property type="molecule type" value="Genomic_DNA"/>
</dbReference>
<accession>A0A3N4LNF5</accession>
<dbReference type="InterPro" id="IPR009072">
    <property type="entry name" value="Histone-fold"/>
</dbReference>
<dbReference type="GO" id="GO:0046982">
    <property type="term" value="F:protein heterodimerization activity"/>
    <property type="evidence" value="ECO:0007669"/>
    <property type="project" value="InterPro"/>
</dbReference>
<name>A0A3N4LNF5_9PEZI</name>
<dbReference type="InterPro" id="IPR050568">
    <property type="entry name" value="Transcr_DNA_Rep_Reg"/>
</dbReference>
<dbReference type="CDD" id="cd23645">
    <property type="entry name" value="HFD_Dpb3-like"/>
    <property type="match status" value="1"/>
</dbReference>
<dbReference type="SUPFAM" id="SSF47113">
    <property type="entry name" value="Histone-fold"/>
    <property type="match status" value="1"/>
</dbReference>
<keyword evidence="5" id="KW-1185">Reference proteome</keyword>
<dbReference type="GO" id="GO:0008623">
    <property type="term" value="C:CHRAC"/>
    <property type="evidence" value="ECO:0007669"/>
    <property type="project" value="TreeGrafter"/>
</dbReference>
<dbReference type="Gene3D" id="1.10.20.10">
    <property type="entry name" value="Histone, subunit A"/>
    <property type="match status" value="1"/>
</dbReference>
<dbReference type="AlphaFoldDB" id="A0A3N4LNF5"/>